<feature type="domain" description="Death" evidence="1">
    <location>
        <begin position="405"/>
        <end position="459"/>
    </location>
</feature>
<dbReference type="PANTHER" id="PTHR15077:SF9">
    <property type="entry name" value="C-TERMINAL OF ROC (COR) DOMAIN-CONTAINING PROTEIN"/>
    <property type="match status" value="1"/>
</dbReference>
<dbReference type="PANTHER" id="PTHR15077">
    <property type="entry name" value="FAS-ASSOCIATING DEATH DOMAIN-CONTAINING PROTEIN FADD"/>
    <property type="match status" value="1"/>
</dbReference>
<feature type="domain" description="Death" evidence="1">
    <location>
        <begin position="316"/>
        <end position="370"/>
    </location>
</feature>
<dbReference type="SMART" id="SM00005">
    <property type="entry name" value="DEATH"/>
    <property type="match status" value="3"/>
</dbReference>
<dbReference type="GO" id="GO:0042981">
    <property type="term" value="P:regulation of apoptotic process"/>
    <property type="evidence" value="ECO:0007669"/>
    <property type="project" value="InterPro"/>
</dbReference>
<evidence type="ECO:0000259" key="2">
    <source>
        <dbReference type="PROSITE" id="PS50209"/>
    </source>
</evidence>
<dbReference type="CDD" id="cd01670">
    <property type="entry name" value="Death"/>
    <property type="match status" value="1"/>
</dbReference>
<keyword evidence="3" id="KW-1185">Reference proteome</keyword>
<evidence type="ECO:0000313" key="3">
    <source>
        <dbReference type="Proteomes" id="UP000515135"/>
    </source>
</evidence>
<dbReference type="RefSeq" id="XP_019632775.1">
    <property type="nucleotide sequence ID" value="XM_019777216.1"/>
</dbReference>
<dbReference type="Proteomes" id="UP000515135">
    <property type="component" value="Unplaced"/>
</dbReference>
<feature type="domain" description="CARD" evidence="2">
    <location>
        <begin position="12"/>
        <end position="101"/>
    </location>
</feature>
<dbReference type="InterPro" id="IPR001315">
    <property type="entry name" value="CARD"/>
</dbReference>
<dbReference type="AlphaFoldDB" id="A0A6P4YTM5"/>
<evidence type="ECO:0000313" key="4">
    <source>
        <dbReference type="RefSeq" id="XP_019632775.1"/>
    </source>
</evidence>
<dbReference type="SUPFAM" id="SSF47986">
    <property type="entry name" value="DEATH domain"/>
    <property type="match status" value="7"/>
</dbReference>
<dbReference type="InterPro" id="IPR000488">
    <property type="entry name" value="Death_dom"/>
</dbReference>
<feature type="domain" description="Death" evidence="1">
    <location>
        <begin position="104"/>
        <end position="189"/>
    </location>
</feature>
<protein>
    <submittedName>
        <fullName evidence="4">Uncharacterized protein LOC109476302</fullName>
    </submittedName>
</protein>
<dbReference type="Pfam" id="PF00619">
    <property type="entry name" value="CARD"/>
    <property type="match status" value="1"/>
</dbReference>
<dbReference type="GO" id="GO:0007165">
    <property type="term" value="P:signal transduction"/>
    <property type="evidence" value="ECO:0007669"/>
    <property type="project" value="InterPro"/>
</dbReference>
<dbReference type="SMART" id="SM00114">
    <property type="entry name" value="CARD"/>
    <property type="match status" value="1"/>
</dbReference>
<proteinExistence type="predicted"/>
<feature type="domain" description="Death" evidence="1">
    <location>
        <begin position="495"/>
        <end position="555"/>
    </location>
</feature>
<reference evidence="4" key="1">
    <citation type="submission" date="2025-08" db="UniProtKB">
        <authorList>
            <consortium name="RefSeq"/>
        </authorList>
    </citation>
    <scope>IDENTIFICATION</scope>
    <source>
        <tissue evidence="4">Gonad</tissue>
    </source>
</reference>
<dbReference type="GeneID" id="109476302"/>
<dbReference type="Gene3D" id="1.10.533.10">
    <property type="entry name" value="Death Domain, Fas"/>
    <property type="match status" value="7"/>
</dbReference>
<organism evidence="3 4">
    <name type="scientific">Branchiostoma belcheri</name>
    <name type="common">Amphioxus</name>
    <dbReference type="NCBI Taxonomy" id="7741"/>
    <lineage>
        <taxon>Eukaryota</taxon>
        <taxon>Metazoa</taxon>
        <taxon>Chordata</taxon>
        <taxon>Cephalochordata</taxon>
        <taxon>Leptocardii</taxon>
        <taxon>Amphioxiformes</taxon>
        <taxon>Branchiostomatidae</taxon>
        <taxon>Branchiostoma</taxon>
    </lineage>
</organism>
<sequence length="760" mass="86075">MKVVPAPSGATMNPRHKEILTANLPLLCQDLTVKYVLPDLVEEGVLLPAMKEDIMAEPTKEDQVALLVRLLQTMGPKAFHGFTTVLEKHYQHLATILRQYNADVQLFFNFVAKKVGRKWKDLARQLGFMEANIEEIDDLPRLHDHTDRCREVLKRWHQEKGHDATLGVLTEALQNAELKNVSDDLMEVLMLTNTGHQDSTQKQQSKDDTCLLSRSLEGEAVWMQDRERAETLEKDSAFSEGTNLLSAQPSSASLPIVFENEDKGCVKEGQQSPKKPISPVKDTTWYSSLFSWTQKSGRQLTPRELYHLCRTLNPYWERVGCQLGLDQDTLDRCALDNRDSPWGQVHDMLLTWMEQSGVEATVEKLTDVLQHGLVGLRIDLYWFLVVPSDWELGYLAWKLEKDPAWEQAATQLGLTQEQITHAQSYYPDNKPAQIHYLLLKWKKRCGDEATLDRLCEALRSQKVAEDVFVFLTDPDSQVVTAWYLAQLAPSLTSYWKQLVTELGMSEEESEGCKNRYPNCPTKQVLAALLKWKGMPEYQSAAASVRNLCLALNRTGVKLDISLLNPSAPVVTVWQLGTLAGKLNIMASEPVCQVHLGLSREDVQTCREGSGGDEHLHNMAMLLRWLEMAGSQATLDKLCEGLLQEFVDEDNFIFMLVPEVPRQPTGKELFQLAVKLQTDPSKLTRLPIRLGFTHDDDQHWQLDITSGRNATHAMLQEWKKRVGAEATVVKLSEALQQEGVGPDKYLHLCFEEGNGFLEYSL</sequence>
<dbReference type="InterPro" id="IPR011029">
    <property type="entry name" value="DEATH-like_dom_sf"/>
</dbReference>
<gene>
    <name evidence="4" type="primary">LOC109476302</name>
</gene>
<dbReference type="CDD" id="cd01671">
    <property type="entry name" value="CARD"/>
    <property type="match status" value="1"/>
</dbReference>
<name>A0A6P4YTM5_BRABE</name>
<dbReference type="PROSITE" id="PS50017">
    <property type="entry name" value="DEATH_DOMAIN"/>
    <property type="match status" value="4"/>
</dbReference>
<dbReference type="KEGG" id="bbel:109476302"/>
<evidence type="ECO:0000259" key="1">
    <source>
        <dbReference type="PROSITE" id="PS50017"/>
    </source>
</evidence>
<dbReference type="PROSITE" id="PS50209">
    <property type="entry name" value="CARD"/>
    <property type="match status" value="1"/>
</dbReference>
<accession>A0A6P4YTM5</accession>
<dbReference type="InterPro" id="IPR016729">
    <property type="entry name" value="FADD"/>
</dbReference>
<dbReference type="Pfam" id="PF00531">
    <property type="entry name" value="Death"/>
    <property type="match status" value="4"/>
</dbReference>
<dbReference type="OrthoDB" id="100767at2759"/>